<dbReference type="PROSITE" id="PS01124">
    <property type="entry name" value="HTH_ARAC_FAMILY_2"/>
    <property type="match status" value="1"/>
</dbReference>
<dbReference type="InterPro" id="IPR018060">
    <property type="entry name" value="HTH_AraC"/>
</dbReference>
<dbReference type="KEGG" id="agv:OJF2_31980"/>
<evidence type="ECO:0000259" key="4">
    <source>
        <dbReference type="PROSITE" id="PS01124"/>
    </source>
</evidence>
<dbReference type="PROSITE" id="PS00041">
    <property type="entry name" value="HTH_ARAC_FAMILY_1"/>
    <property type="match status" value="1"/>
</dbReference>
<keyword evidence="6" id="KW-1185">Reference proteome</keyword>
<dbReference type="SUPFAM" id="SSF46689">
    <property type="entry name" value="Homeodomain-like"/>
    <property type="match status" value="2"/>
</dbReference>
<protein>
    <submittedName>
        <fullName evidence="5">HTH-type transcriptional activator RhaS</fullName>
    </submittedName>
</protein>
<dbReference type="InterPro" id="IPR018062">
    <property type="entry name" value="HTH_AraC-typ_CS"/>
</dbReference>
<evidence type="ECO:0000256" key="3">
    <source>
        <dbReference type="ARBA" id="ARBA00023163"/>
    </source>
</evidence>
<keyword evidence="2" id="KW-0238">DNA-binding</keyword>
<dbReference type="InterPro" id="IPR035965">
    <property type="entry name" value="PAS-like_dom_sf"/>
</dbReference>
<evidence type="ECO:0000313" key="6">
    <source>
        <dbReference type="Proteomes" id="UP000324233"/>
    </source>
</evidence>
<dbReference type="Pfam" id="PF08448">
    <property type="entry name" value="PAS_4"/>
    <property type="match status" value="1"/>
</dbReference>
<dbReference type="Proteomes" id="UP000324233">
    <property type="component" value="Chromosome"/>
</dbReference>
<dbReference type="Gene3D" id="1.10.10.60">
    <property type="entry name" value="Homeodomain-like"/>
    <property type="match status" value="1"/>
</dbReference>
<dbReference type="PRINTS" id="PR00032">
    <property type="entry name" value="HTHARAC"/>
</dbReference>
<evidence type="ECO:0000256" key="1">
    <source>
        <dbReference type="ARBA" id="ARBA00023015"/>
    </source>
</evidence>
<dbReference type="GO" id="GO:0003700">
    <property type="term" value="F:DNA-binding transcription factor activity"/>
    <property type="evidence" value="ECO:0007669"/>
    <property type="project" value="InterPro"/>
</dbReference>
<dbReference type="GO" id="GO:0043565">
    <property type="term" value="F:sequence-specific DNA binding"/>
    <property type="evidence" value="ECO:0007669"/>
    <property type="project" value="InterPro"/>
</dbReference>
<dbReference type="InterPro" id="IPR050204">
    <property type="entry name" value="AraC_XylS_family_regulators"/>
</dbReference>
<keyword evidence="3" id="KW-0804">Transcription</keyword>
<keyword evidence="1" id="KW-0805">Transcription regulation</keyword>
<dbReference type="EMBL" id="CP042997">
    <property type="protein sequence ID" value="QEH34657.1"/>
    <property type="molecule type" value="Genomic_DNA"/>
</dbReference>
<dbReference type="SMART" id="SM00342">
    <property type="entry name" value="HTH_ARAC"/>
    <property type="match status" value="1"/>
</dbReference>
<dbReference type="AlphaFoldDB" id="A0A5B9W331"/>
<feature type="domain" description="HTH araC/xylS-type" evidence="4">
    <location>
        <begin position="158"/>
        <end position="256"/>
    </location>
</feature>
<dbReference type="InterPro" id="IPR020449">
    <property type="entry name" value="Tscrpt_reg_AraC-type_HTH"/>
</dbReference>
<name>A0A5B9W331_9BACT</name>
<dbReference type="InterPro" id="IPR013656">
    <property type="entry name" value="PAS_4"/>
</dbReference>
<organism evidence="5 6">
    <name type="scientific">Aquisphaera giovannonii</name>
    <dbReference type="NCBI Taxonomy" id="406548"/>
    <lineage>
        <taxon>Bacteria</taxon>
        <taxon>Pseudomonadati</taxon>
        <taxon>Planctomycetota</taxon>
        <taxon>Planctomycetia</taxon>
        <taxon>Isosphaerales</taxon>
        <taxon>Isosphaeraceae</taxon>
        <taxon>Aquisphaera</taxon>
    </lineage>
</organism>
<gene>
    <name evidence="5" type="primary">rhaS_3</name>
    <name evidence="5" type="ORF">OJF2_31980</name>
</gene>
<dbReference type="InterPro" id="IPR009057">
    <property type="entry name" value="Homeodomain-like_sf"/>
</dbReference>
<dbReference type="RefSeq" id="WP_148594547.1">
    <property type="nucleotide sequence ID" value="NZ_CP042997.1"/>
</dbReference>
<dbReference type="Pfam" id="PF12833">
    <property type="entry name" value="HTH_18"/>
    <property type="match status" value="1"/>
</dbReference>
<dbReference type="OrthoDB" id="9806208at2"/>
<dbReference type="Gene3D" id="3.30.450.20">
    <property type="entry name" value="PAS domain"/>
    <property type="match status" value="1"/>
</dbReference>
<accession>A0A5B9W331</accession>
<sequence>MSRRSPRPGDPRESGVESFERFVEALAPGSQFHVALNHLADTRVVVKDRRGRFLWVSDNVPARHGYASGREMLGLTDVDINPKELAAVYGQDDTSVLRTGRPILGKTEIAFDEAGLPAWFLVNKLPLRDRRRRVVGLIATIQDIPEGRTLPSPGGELRTVIDAIRSQLDRPLRIGDLASLIHVSARQLERRFLQATGLTPSRYIARCRIAEACRRLRDTDEPVGRIAVAVGFYDQSAFTKVFRRQLGLTPLQFRRSRSRSSGA</sequence>
<evidence type="ECO:0000256" key="2">
    <source>
        <dbReference type="ARBA" id="ARBA00023125"/>
    </source>
</evidence>
<dbReference type="SUPFAM" id="SSF55785">
    <property type="entry name" value="PYP-like sensor domain (PAS domain)"/>
    <property type="match status" value="1"/>
</dbReference>
<dbReference type="PANTHER" id="PTHR46796">
    <property type="entry name" value="HTH-TYPE TRANSCRIPTIONAL ACTIVATOR RHAS-RELATED"/>
    <property type="match status" value="1"/>
</dbReference>
<proteinExistence type="predicted"/>
<reference evidence="5 6" key="1">
    <citation type="submission" date="2019-08" db="EMBL/GenBank/DDBJ databases">
        <title>Deep-cultivation of Planctomycetes and their phenomic and genomic characterization uncovers novel biology.</title>
        <authorList>
            <person name="Wiegand S."/>
            <person name="Jogler M."/>
            <person name="Boedeker C."/>
            <person name="Pinto D."/>
            <person name="Vollmers J."/>
            <person name="Rivas-Marin E."/>
            <person name="Kohn T."/>
            <person name="Peeters S.H."/>
            <person name="Heuer A."/>
            <person name="Rast P."/>
            <person name="Oberbeckmann S."/>
            <person name="Bunk B."/>
            <person name="Jeske O."/>
            <person name="Meyerdierks A."/>
            <person name="Storesund J.E."/>
            <person name="Kallscheuer N."/>
            <person name="Luecker S."/>
            <person name="Lage O.M."/>
            <person name="Pohl T."/>
            <person name="Merkel B.J."/>
            <person name="Hornburger P."/>
            <person name="Mueller R.-W."/>
            <person name="Bruemmer F."/>
            <person name="Labrenz M."/>
            <person name="Spormann A.M."/>
            <person name="Op den Camp H."/>
            <person name="Overmann J."/>
            <person name="Amann R."/>
            <person name="Jetten M.S.M."/>
            <person name="Mascher T."/>
            <person name="Medema M.H."/>
            <person name="Devos D.P."/>
            <person name="Kaster A.-K."/>
            <person name="Ovreas L."/>
            <person name="Rohde M."/>
            <person name="Galperin M.Y."/>
            <person name="Jogler C."/>
        </authorList>
    </citation>
    <scope>NUCLEOTIDE SEQUENCE [LARGE SCALE GENOMIC DNA]</scope>
    <source>
        <strain evidence="5 6">OJF2</strain>
    </source>
</reference>
<evidence type="ECO:0000313" key="5">
    <source>
        <dbReference type="EMBL" id="QEH34657.1"/>
    </source>
</evidence>